<organism evidence="2">
    <name type="scientific">Spodoptera frugiperda</name>
    <name type="common">Fall armyworm</name>
    <dbReference type="NCBI Taxonomy" id="7108"/>
    <lineage>
        <taxon>Eukaryota</taxon>
        <taxon>Metazoa</taxon>
        <taxon>Ecdysozoa</taxon>
        <taxon>Arthropoda</taxon>
        <taxon>Hexapoda</taxon>
        <taxon>Insecta</taxon>
        <taxon>Pterygota</taxon>
        <taxon>Neoptera</taxon>
        <taxon>Endopterygota</taxon>
        <taxon>Lepidoptera</taxon>
        <taxon>Glossata</taxon>
        <taxon>Ditrysia</taxon>
        <taxon>Noctuoidea</taxon>
        <taxon>Noctuidae</taxon>
        <taxon>Amphipyrinae</taxon>
        <taxon>Spodoptera</taxon>
    </lineage>
</organism>
<proteinExistence type="predicted"/>
<protein>
    <submittedName>
        <fullName evidence="2">SFRICE_031311</fullName>
    </submittedName>
</protein>
<reference evidence="2" key="1">
    <citation type="submission" date="2016-07" db="EMBL/GenBank/DDBJ databases">
        <authorList>
            <person name="Bretaudeau A."/>
        </authorList>
    </citation>
    <scope>NUCLEOTIDE SEQUENCE</scope>
    <source>
        <strain evidence="2">Rice</strain>
        <tissue evidence="2">Whole body</tissue>
    </source>
</reference>
<feature type="region of interest" description="Disordered" evidence="1">
    <location>
        <begin position="43"/>
        <end position="72"/>
    </location>
</feature>
<gene>
    <name evidence="2" type="ORF">SFRICE_031311</name>
</gene>
<evidence type="ECO:0000313" key="2">
    <source>
        <dbReference type="EMBL" id="SOQ41836.1"/>
    </source>
</evidence>
<sequence>MVSDRRRSWTLQTPEALEIRCWPLVVRNLRVVDESGIGKIGKGVRESHASARMGRLDRSDRASQKTDVKQRLRCESEVTGGPIPPFPIFPIPDSRTTTLKFLTPKKPATHL</sequence>
<evidence type="ECO:0000256" key="1">
    <source>
        <dbReference type="SAM" id="MobiDB-lite"/>
    </source>
</evidence>
<name>A0A2H1VM20_SPOFR</name>
<dbReference type="AlphaFoldDB" id="A0A2H1VM20"/>
<dbReference type="EMBL" id="ODYU01003281">
    <property type="protein sequence ID" value="SOQ41836.1"/>
    <property type="molecule type" value="Genomic_DNA"/>
</dbReference>
<accession>A0A2H1VM20</accession>